<evidence type="ECO:0000313" key="2">
    <source>
        <dbReference type="Proteomes" id="UP000515733"/>
    </source>
</evidence>
<keyword evidence="2" id="KW-1185">Reference proteome</keyword>
<gene>
    <name evidence="1" type="ORF">DENOEST_2611</name>
</gene>
<accession>A0A6S6XXR1</accession>
<name>A0A6S6XXR1_9PROT</name>
<evidence type="ECO:0000313" key="1">
    <source>
        <dbReference type="EMBL" id="CAB1369776.1"/>
    </source>
</evidence>
<protein>
    <submittedName>
        <fullName evidence="1">Uncharacterized protein</fullName>
    </submittedName>
</protein>
<reference evidence="1 2" key="1">
    <citation type="submission" date="2020-03" db="EMBL/GenBank/DDBJ databases">
        <authorList>
            <consortium name="Genoscope - CEA"/>
            <person name="William W."/>
        </authorList>
    </citation>
    <scope>NUCLEOTIDE SEQUENCE [LARGE SCALE GENOMIC DNA]</scope>
    <source>
        <strain evidence="2">DSM 16959</strain>
    </source>
</reference>
<dbReference type="Proteomes" id="UP000515733">
    <property type="component" value="Chromosome"/>
</dbReference>
<dbReference type="KEGG" id="doe:DENOEST_2611"/>
<dbReference type="AlphaFoldDB" id="A0A6S6XXR1"/>
<proteinExistence type="predicted"/>
<dbReference type="RefSeq" id="WP_145771137.1">
    <property type="nucleotide sequence ID" value="NZ_LR778301.1"/>
</dbReference>
<dbReference type="EMBL" id="LR778301">
    <property type="protein sequence ID" value="CAB1369776.1"/>
    <property type="molecule type" value="Genomic_DNA"/>
</dbReference>
<organism evidence="1 2">
    <name type="scientific">Denitratisoma oestradiolicum</name>
    <dbReference type="NCBI Taxonomy" id="311182"/>
    <lineage>
        <taxon>Bacteria</taxon>
        <taxon>Pseudomonadati</taxon>
        <taxon>Pseudomonadota</taxon>
        <taxon>Betaproteobacteria</taxon>
        <taxon>Nitrosomonadales</taxon>
        <taxon>Sterolibacteriaceae</taxon>
        <taxon>Denitratisoma</taxon>
    </lineage>
</organism>
<sequence>MHSPLITKYAFRIRTRIGLVVDNLMIHGRDEAEAQVKLRQIYRDCEILNCVCHPGVMRTSTVTPSASYEQVVNLLTR</sequence>
<dbReference type="OrthoDB" id="8778935at2"/>